<evidence type="ECO:0000313" key="1">
    <source>
        <dbReference type="EMBL" id="RHA18690.1"/>
    </source>
</evidence>
<dbReference type="EMBL" id="QSFD01000005">
    <property type="protein sequence ID" value="RHA18690.1"/>
    <property type="molecule type" value="Genomic_DNA"/>
</dbReference>
<accession>A0A413RWC3</accession>
<evidence type="ECO:0000313" key="6">
    <source>
        <dbReference type="Proteomes" id="UP000284598"/>
    </source>
</evidence>
<organism evidence="2 6">
    <name type="scientific">Eubacterium ventriosum</name>
    <dbReference type="NCBI Taxonomy" id="39496"/>
    <lineage>
        <taxon>Bacteria</taxon>
        <taxon>Bacillati</taxon>
        <taxon>Bacillota</taxon>
        <taxon>Clostridia</taxon>
        <taxon>Eubacteriales</taxon>
        <taxon>Eubacteriaceae</taxon>
        <taxon>Eubacterium</taxon>
    </lineage>
</organism>
<dbReference type="EMBL" id="QROT01000002">
    <property type="protein sequence ID" value="RHL47033.1"/>
    <property type="molecule type" value="Genomic_DNA"/>
</dbReference>
<name>A0A413RWC3_9FIRM</name>
<dbReference type="EMBL" id="QSFO01000013">
    <property type="protein sequence ID" value="RHA52696.1"/>
    <property type="molecule type" value="Genomic_DNA"/>
</dbReference>
<proteinExistence type="predicted"/>
<evidence type="ECO:0000313" key="5">
    <source>
        <dbReference type="Proteomes" id="UP000283314"/>
    </source>
</evidence>
<reference evidence="5 6" key="1">
    <citation type="submission" date="2018-08" db="EMBL/GenBank/DDBJ databases">
        <title>A genome reference for cultivated species of the human gut microbiota.</title>
        <authorList>
            <person name="Zou Y."/>
            <person name="Xue W."/>
            <person name="Luo G."/>
        </authorList>
    </citation>
    <scope>NUCLEOTIDE SEQUENCE [LARGE SCALE GENOMIC DNA]</scope>
    <source>
        <strain evidence="4 5">AF37-4</strain>
        <strain evidence="3 8">AM42-30</strain>
        <strain evidence="2 6">AM43-2</strain>
        <strain evidence="1 7">AM44-11BH</strain>
    </source>
</reference>
<evidence type="ECO:0000313" key="2">
    <source>
        <dbReference type="EMBL" id="RHA52696.1"/>
    </source>
</evidence>
<dbReference type="Proteomes" id="UP000284598">
    <property type="component" value="Unassembled WGS sequence"/>
</dbReference>
<evidence type="ECO:0000313" key="3">
    <source>
        <dbReference type="EMBL" id="RHA80793.1"/>
    </source>
</evidence>
<dbReference type="AlphaFoldDB" id="A0A413RWC3"/>
<protein>
    <submittedName>
        <fullName evidence="2">DUF1292 domain-containing protein</fullName>
    </submittedName>
</protein>
<evidence type="ECO:0000313" key="8">
    <source>
        <dbReference type="Proteomes" id="UP000285740"/>
    </source>
</evidence>
<dbReference type="GeneID" id="66466126"/>
<dbReference type="RefSeq" id="WP_005360162.1">
    <property type="nucleotide sequence ID" value="NZ_CABJDQ010000002.1"/>
</dbReference>
<dbReference type="Pfam" id="PF06949">
    <property type="entry name" value="DUF1292"/>
    <property type="match status" value="1"/>
</dbReference>
<dbReference type="EMBL" id="QSFV01000014">
    <property type="protein sequence ID" value="RHA80793.1"/>
    <property type="molecule type" value="Genomic_DNA"/>
</dbReference>
<dbReference type="Proteomes" id="UP000283314">
    <property type="component" value="Unassembled WGS sequence"/>
</dbReference>
<evidence type="ECO:0000313" key="4">
    <source>
        <dbReference type="EMBL" id="RHL47033.1"/>
    </source>
</evidence>
<dbReference type="InterPro" id="IPR009711">
    <property type="entry name" value="UPF0473"/>
</dbReference>
<dbReference type="Proteomes" id="UP000285740">
    <property type="component" value="Unassembled WGS sequence"/>
</dbReference>
<sequence length="87" mass="10232">MEEKIVLTDDEGNEVEMYVVEETRINNVNYILVTEEGDEEEEIAHILKDVSDENDEEAIYEMVEDDSELDYIGRIFSELLEDIDIER</sequence>
<gene>
    <name evidence="4" type="ORF">DW018_02620</name>
    <name evidence="3" type="ORF">DW918_05820</name>
    <name evidence="2" type="ORF">DW929_10620</name>
    <name evidence="1" type="ORF">DW944_06360</name>
</gene>
<evidence type="ECO:0000313" key="7">
    <source>
        <dbReference type="Proteomes" id="UP000284779"/>
    </source>
</evidence>
<keyword evidence="7" id="KW-1185">Reference proteome</keyword>
<dbReference type="Proteomes" id="UP000284779">
    <property type="component" value="Unassembled WGS sequence"/>
</dbReference>
<comment type="caution">
    <text evidence="2">The sequence shown here is derived from an EMBL/GenBank/DDBJ whole genome shotgun (WGS) entry which is preliminary data.</text>
</comment>